<dbReference type="Bgee" id="ENSELUG00000019119">
    <property type="expression patterns" value="Expressed in spleen and 14 other cell types or tissues"/>
</dbReference>
<dbReference type="GO" id="GO:0045087">
    <property type="term" value="P:innate immune response"/>
    <property type="evidence" value="ECO:0007669"/>
    <property type="project" value="UniProtKB-KW"/>
</dbReference>
<comment type="subcellular location">
    <subcellularLocation>
        <location evidence="2">Cytoplasm</location>
    </subcellularLocation>
    <subcellularLocation>
        <location evidence="1">Nucleus</location>
    </subcellularLocation>
    <subcellularLocation>
        <location evidence="3">Secreted</location>
    </subcellularLocation>
</comment>
<dbReference type="GO" id="GO:0045088">
    <property type="term" value="P:regulation of innate immune response"/>
    <property type="evidence" value="ECO:0007669"/>
    <property type="project" value="UniProtKB-ARBA"/>
</dbReference>
<gene>
    <name evidence="12" type="primary">IFI35</name>
</gene>
<dbReference type="Pfam" id="PF07292">
    <property type="entry name" value="NID"/>
    <property type="match status" value="2"/>
</dbReference>
<proteinExistence type="inferred from homology"/>
<sequence>MYRSLTQWDGTVFQDFSLVMDPQDPLQQILTDINKMKLQHGQLVKEQQDLNKAKYDQEDLAEKFRTRTVRMKKSLEEDEIIQARDVESERNKMAAMLDEESRLRREIQNTLKELQHEEQSTQHLKQQTDVSSAVPEKRVVFTGETGNGVNALDFDVKPRIVYPMKEGTALITFEEDIVAQKILNMREHKVDLGSDVTITLEAKPIRLLLPSQVELDTQVCPRRILVSNLPKKIPADRLLDKLEIHFAKTKNGGGEVEESDMLHDSGHVVITFTKDNVAKGLTDKLYHDVEFDKKTKHSVKVTPFLNGEVTQLQTRLSVCGRTVLLTGIPDIMDQENLQDLLEIHFQKASTGGGEVDAILFNPVGQHTLAVFEEDCPIKDKS</sequence>
<dbReference type="GeneTree" id="ENSGT00530000063686"/>
<keyword evidence="13" id="KW-1185">Reference proteome</keyword>
<dbReference type="FunFam" id="3.30.70.330:FF:000300">
    <property type="entry name" value="Interferon-induced protein 35"/>
    <property type="match status" value="1"/>
</dbReference>
<evidence type="ECO:0000313" key="12">
    <source>
        <dbReference type="Ensembl" id="ENSELUP00000039076.2"/>
    </source>
</evidence>
<reference evidence="13" key="1">
    <citation type="journal article" date="2014" name="PLoS ONE">
        <title>The genome and linkage map of the northern pike (Esox lucius): conserved synteny revealed between the salmonid sister group and the Neoteleostei.</title>
        <authorList>
            <person name="Rondeau E.B."/>
            <person name="Minkley D.R."/>
            <person name="Leong J.S."/>
            <person name="Messmer A.M."/>
            <person name="Jantzen J.R."/>
            <person name="von Schalburg K.R."/>
            <person name="Lemon C."/>
            <person name="Bird N.H."/>
            <person name="Koop B.F."/>
        </authorList>
    </citation>
    <scope>NUCLEOTIDE SEQUENCE</scope>
</reference>
<evidence type="ECO:0000256" key="1">
    <source>
        <dbReference type="ARBA" id="ARBA00004123"/>
    </source>
</evidence>
<evidence type="ECO:0000313" key="13">
    <source>
        <dbReference type="Proteomes" id="UP000265140"/>
    </source>
</evidence>
<name>A0A3P9AD21_ESOLU</name>
<feature type="domain" description="NID" evidence="11">
    <location>
        <begin position="268"/>
        <end position="356"/>
    </location>
</feature>
<feature type="coiled-coil region" evidence="10">
    <location>
        <begin position="86"/>
        <end position="127"/>
    </location>
</feature>
<dbReference type="AlphaFoldDB" id="A0A3P9AD21"/>
<evidence type="ECO:0000256" key="2">
    <source>
        <dbReference type="ARBA" id="ARBA00004496"/>
    </source>
</evidence>
<keyword evidence="7" id="KW-0399">Innate immunity</keyword>
<evidence type="ECO:0000256" key="10">
    <source>
        <dbReference type="SAM" id="Coils"/>
    </source>
</evidence>
<organism evidence="12 13">
    <name type="scientific">Esox lucius</name>
    <name type="common">Northern pike</name>
    <dbReference type="NCBI Taxonomy" id="8010"/>
    <lineage>
        <taxon>Eukaryota</taxon>
        <taxon>Metazoa</taxon>
        <taxon>Chordata</taxon>
        <taxon>Craniata</taxon>
        <taxon>Vertebrata</taxon>
        <taxon>Euteleostomi</taxon>
        <taxon>Actinopterygii</taxon>
        <taxon>Neopterygii</taxon>
        <taxon>Teleostei</taxon>
        <taxon>Protacanthopterygii</taxon>
        <taxon>Esociformes</taxon>
        <taxon>Esocidae</taxon>
        <taxon>Esox</taxon>
    </lineage>
</organism>
<evidence type="ECO:0000256" key="8">
    <source>
        <dbReference type="ARBA" id="ARBA00022859"/>
    </source>
</evidence>
<keyword evidence="9" id="KW-0539">Nucleus</keyword>
<comment type="similarity">
    <text evidence="4">Belongs to the NMI family.</text>
</comment>
<dbReference type="InParanoid" id="A0A3P9AD21"/>
<evidence type="ECO:0000256" key="6">
    <source>
        <dbReference type="ARBA" id="ARBA00022525"/>
    </source>
</evidence>
<dbReference type="Ensembl" id="ENSELUT00000030105.3">
    <property type="protein sequence ID" value="ENSELUP00000039076.2"/>
    <property type="gene ID" value="ENSELUG00000019119.3"/>
</dbReference>
<evidence type="ECO:0000256" key="7">
    <source>
        <dbReference type="ARBA" id="ARBA00022588"/>
    </source>
</evidence>
<evidence type="ECO:0000259" key="11">
    <source>
        <dbReference type="Pfam" id="PF07292"/>
    </source>
</evidence>
<dbReference type="PANTHER" id="PTHR15225:SF1">
    <property type="entry name" value="INTERFERON-INDUCED 35 KDA PROTEIN"/>
    <property type="match status" value="1"/>
</dbReference>
<keyword evidence="5" id="KW-0963">Cytoplasm</keyword>
<reference evidence="12" key="4">
    <citation type="submission" date="2025-09" db="UniProtKB">
        <authorList>
            <consortium name="Ensembl"/>
        </authorList>
    </citation>
    <scope>IDENTIFICATION</scope>
</reference>
<reference evidence="12" key="3">
    <citation type="submission" date="2025-08" db="UniProtKB">
        <authorList>
            <consortium name="Ensembl"/>
        </authorList>
    </citation>
    <scope>IDENTIFICATION</scope>
</reference>
<evidence type="ECO:0000256" key="3">
    <source>
        <dbReference type="ARBA" id="ARBA00004613"/>
    </source>
</evidence>
<keyword evidence="8" id="KW-0391">Immunity</keyword>
<evidence type="ECO:0000256" key="4">
    <source>
        <dbReference type="ARBA" id="ARBA00010081"/>
    </source>
</evidence>
<evidence type="ECO:0000256" key="9">
    <source>
        <dbReference type="ARBA" id="ARBA00023242"/>
    </source>
</evidence>
<dbReference type="InterPro" id="IPR009909">
    <property type="entry name" value="Nmi/IFP35_dom"/>
</dbReference>
<protein>
    <recommendedName>
        <fullName evidence="11">NID domain-containing protein</fullName>
    </recommendedName>
</protein>
<reference evidence="12" key="2">
    <citation type="submission" date="2020-02" db="EMBL/GenBank/DDBJ databases">
        <title>Esox lucius (northern pike) genome, fEsoLuc1, primary haplotype.</title>
        <authorList>
            <person name="Myers G."/>
            <person name="Karagic N."/>
            <person name="Meyer A."/>
            <person name="Pippel M."/>
            <person name="Reichard M."/>
            <person name="Winkler S."/>
            <person name="Tracey A."/>
            <person name="Sims Y."/>
            <person name="Howe K."/>
            <person name="Rhie A."/>
            <person name="Formenti G."/>
            <person name="Durbin R."/>
            <person name="Fedrigo O."/>
            <person name="Jarvis E.D."/>
        </authorList>
    </citation>
    <scope>NUCLEOTIDE SEQUENCE [LARGE SCALE GENOMIC DNA]</scope>
</reference>
<dbReference type="InterPro" id="IPR012677">
    <property type="entry name" value="Nucleotide-bd_a/b_plait_sf"/>
</dbReference>
<keyword evidence="10" id="KW-0175">Coiled coil</keyword>
<dbReference type="GO" id="GO:0005634">
    <property type="term" value="C:nucleus"/>
    <property type="evidence" value="ECO:0007669"/>
    <property type="project" value="UniProtKB-SubCell"/>
</dbReference>
<keyword evidence="6" id="KW-0964">Secreted</keyword>
<dbReference type="PANTHER" id="PTHR15225">
    <property type="entry name" value="INTERFERON-INDUCED PROTEIN 35/NMI N-MYC/STAT INTERACTING PROTEIN"/>
    <property type="match status" value="1"/>
</dbReference>
<accession>A0A3P9AD21</accession>
<dbReference type="STRING" id="8010.ENSELUP00000039076"/>
<dbReference type="OMA" id="FQKNTNG"/>
<feature type="domain" description="NID" evidence="11">
    <location>
        <begin position="169"/>
        <end position="257"/>
    </location>
</feature>
<evidence type="ECO:0000256" key="5">
    <source>
        <dbReference type="ARBA" id="ARBA00022490"/>
    </source>
</evidence>
<dbReference type="GO" id="GO:0005615">
    <property type="term" value="C:extracellular space"/>
    <property type="evidence" value="ECO:0007669"/>
    <property type="project" value="UniProtKB-ARBA"/>
</dbReference>
<dbReference type="Gene3D" id="3.30.70.330">
    <property type="match status" value="1"/>
</dbReference>
<dbReference type="GO" id="GO:0005737">
    <property type="term" value="C:cytoplasm"/>
    <property type="evidence" value="ECO:0007669"/>
    <property type="project" value="UniProtKB-SubCell"/>
</dbReference>
<dbReference type="Proteomes" id="UP000265140">
    <property type="component" value="Chromosome 11"/>
</dbReference>